<gene>
    <name evidence="9" type="ORF">DNFV4_03897</name>
</gene>
<dbReference type="InterPro" id="IPR027417">
    <property type="entry name" value="P-loop_NTPase"/>
</dbReference>
<keyword evidence="10" id="KW-1185">Reference proteome</keyword>
<dbReference type="InterPro" id="IPR025662">
    <property type="entry name" value="Sigma_54_int_dom_ATP-bd_1"/>
</dbReference>
<dbReference type="InterPro" id="IPR003593">
    <property type="entry name" value="AAA+_ATPase"/>
</dbReference>
<dbReference type="PROSITE" id="PS00675">
    <property type="entry name" value="SIGMA54_INTERACT_1"/>
    <property type="match status" value="1"/>
</dbReference>
<dbReference type="SMART" id="SM00448">
    <property type="entry name" value="REC"/>
    <property type="match status" value="1"/>
</dbReference>
<feature type="domain" description="Response regulatory" evidence="8">
    <location>
        <begin position="20"/>
        <end position="141"/>
    </location>
</feature>
<evidence type="ECO:0000313" key="9">
    <source>
        <dbReference type="EMBL" id="CAI4033461.1"/>
    </source>
</evidence>
<dbReference type="PANTHER" id="PTHR32071:SF113">
    <property type="entry name" value="ALGINATE BIOSYNTHESIS TRANSCRIPTIONAL REGULATORY PROTEIN ALGB"/>
    <property type="match status" value="1"/>
</dbReference>
<dbReference type="GO" id="GO:0000160">
    <property type="term" value="P:phosphorelay signal transduction system"/>
    <property type="evidence" value="ECO:0007669"/>
    <property type="project" value="InterPro"/>
</dbReference>
<dbReference type="KEGG" id="nti:DNFV4_03897"/>
<evidence type="ECO:0000259" key="7">
    <source>
        <dbReference type="PROSITE" id="PS50045"/>
    </source>
</evidence>
<dbReference type="SUPFAM" id="SSF52172">
    <property type="entry name" value="CheY-like"/>
    <property type="match status" value="1"/>
</dbReference>
<evidence type="ECO:0000256" key="4">
    <source>
        <dbReference type="ARBA" id="ARBA00023125"/>
    </source>
</evidence>
<dbReference type="AlphaFoldDB" id="A0AA86N2I2"/>
<protein>
    <submittedName>
        <fullName evidence="9">Sigma-54-dependent Fis family transcriptional regulator</fullName>
    </submittedName>
</protein>
<dbReference type="Gene3D" id="1.10.10.60">
    <property type="entry name" value="Homeodomain-like"/>
    <property type="match status" value="1"/>
</dbReference>
<feature type="domain" description="Sigma-54 factor interaction" evidence="7">
    <location>
        <begin position="166"/>
        <end position="395"/>
    </location>
</feature>
<dbReference type="InterPro" id="IPR002078">
    <property type="entry name" value="Sigma_54_int"/>
</dbReference>
<organism evidence="9 10">
    <name type="scientific">Nitrospira tepida</name>
    <dbReference type="NCBI Taxonomy" id="2973512"/>
    <lineage>
        <taxon>Bacteria</taxon>
        <taxon>Pseudomonadati</taxon>
        <taxon>Nitrospirota</taxon>
        <taxon>Nitrospiria</taxon>
        <taxon>Nitrospirales</taxon>
        <taxon>Nitrospiraceae</taxon>
        <taxon>Nitrospira</taxon>
    </lineage>
</organism>
<feature type="modified residue" description="4-aspartylphosphate" evidence="6">
    <location>
        <position position="76"/>
    </location>
</feature>
<evidence type="ECO:0000256" key="6">
    <source>
        <dbReference type="PROSITE-ProRule" id="PRU00169"/>
    </source>
</evidence>
<evidence type="ECO:0000256" key="2">
    <source>
        <dbReference type="ARBA" id="ARBA00022840"/>
    </source>
</evidence>
<dbReference type="InterPro" id="IPR025943">
    <property type="entry name" value="Sigma_54_int_dom_ATP-bd_2"/>
</dbReference>
<keyword evidence="2" id="KW-0067">ATP-binding</keyword>
<evidence type="ECO:0000259" key="8">
    <source>
        <dbReference type="PROSITE" id="PS50110"/>
    </source>
</evidence>
<dbReference type="GO" id="GO:0003677">
    <property type="term" value="F:DNA binding"/>
    <property type="evidence" value="ECO:0007669"/>
    <property type="project" value="UniProtKB-KW"/>
</dbReference>
<dbReference type="Pfam" id="PF00158">
    <property type="entry name" value="Sigma54_activat"/>
    <property type="match status" value="1"/>
</dbReference>
<keyword evidence="6" id="KW-0597">Phosphoprotein</keyword>
<evidence type="ECO:0000256" key="5">
    <source>
        <dbReference type="ARBA" id="ARBA00023163"/>
    </source>
</evidence>
<dbReference type="PROSITE" id="PS50110">
    <property type="entry name" value="RESPONSE_REGULATORY"/>
    <property type="match status" value="1"/>
</dbReference>
<dbReference type="InterPro" id="IPR001789">
    <property type="entry name" value="Sig_transdc_resp-reg_receiver"/>
</dbReference>
<dbReference type="InterPro" id="IPR011006">
    <property type="entry name" value="CheY-like_superfamily"/>
</dbReference>
<dbReference type="InterPro" id="IPR058031">
    <property type="entry name" value="AAA_lid_NorR"/>
</dbReference>
<dbReference type="SUPFAM" id="SSF52540">
    <property type="entry name" value="P-loop containing nucleoside triphosphate hydrolases"/>
    <property type="match status" value="1"/>
</dbReference>
<dbReference type="Pfam" id="PF25601">
    <property type="entry name" value="AAA_lid_14"/>
    <property type="match status" value="1"/>
</dbReference>
<evidence type="ECO:0000256" key="1">
    <source>
        <dbReference type="ARBA" id="ARBA00022741"/>
    </source>
</evidence>
<evidence type="ECO:0000313" key="10">
    <source>
        <dbReference type="Proteomes" id="UP001179121"/>
    </source>
</evidence>
<dbReference type="PROSITE" id="PS50045">
    <property type="entry name" value="SIGMA54_INTERACT_4"/>
    <property type="match status" value="1"/>
</dbReference>
<reference evidence="9" key="1">
    <citation type="submission" date="2022-10" db="EMBL/GenBank/DDBJ databases">
        <authorList>
            <person name="Koch H."/>
        </authorList>
    </citation>
    <scope>NUCLEOTIDE SEQUENCE</scope>
    <source>
        <strain evidence="9">DNF</strain>
    </source>
</reference>
<dbReference type="CDD" id="cd00009">
    <property type="entry name" value="AAA"/>
    <property type="match status" value="1"/>
</dbReference>
<sequence length="482" mass="53007">MNQETGDRPSSSVRAAPPFTILVVDDNPGDTELILHALEEADLKAVGGELQIEVRATAEGALKALETQPIDLILTDLVLPGMDGLDLVSRVQEIDRNLPVLLVTRLNAVDQAVEAMKRGAYDYVIKPVNADDLGMRVHRAIRFSEILRHNSAFERRFSREMQIGQLVGVSAAFQAIMNRVKEAAQVRSTVLIQGETGTGKGRIAKAIHEAGRERDKPFQVIDCATFPEGMMESELFGHVRGAFTGAIADKPGLIELAHGGTVFLDEIGELPPALQAKLLRVLEDNEVRPVGGTRIKRVDMRVIAATNQDLAEKVRAGSFRKDLYYRLAVITIDVPPLRSRVEDIPVIARHLLSQYGREMGRGRTSFDLSALAELASYAWPGNVRELRNVIERVLMLAKGEQITGETIRPLLQGSVKDSQTSSYCDLPYGEAKQRVVTEFTTQYLRAKLALSGGVITKAAESSGIPRQHFALLMKRFLGRADT</sequence>
<dbReference type="Pfam" id="PF00072">
    <property type="entry name" value="Response_reg"/>
    <property type="match status" value="1"/>
</dbReference>
<dbReference type="EMBL" id="OX365700">
    <property type="protein sequence ID" value="CAI4033461.1"/>
    <property type="molecule type" value="Genomic_DNA"/>
</dbReference>
<dbReference type="PROSITE" id="PS00676">
    <property type="entry name" value="SIGMA54_INTERACT_2"/>
    <property type="match status" value="1"/>
</dbReference>
<keyword evidence="4" id="KW-0238">DNA-binding</keyword>
<dbReference type="Gene3D" id="1.10.8.60">
    <property type="match status" value="1"/>
</dbReference>
<dbReference type="Proteomes" id="UP001179121">
    <property type="component" value="Chromosome"/>
</dbReference>
<dbReference type="GO" id="GO:0005524">
    <property type="term" value="F:ATP binding"/>
    <property type="evidence" value="ECO:0007669"/>
    <property type="project" value="UniProtKB-KW"/>
</dbReference>
<dbReference type="FunFam" id="3.40.50.300:FF:000006">
    <property type="entry name" value="DNA-binding transcriptional regulator NtrC"/>
    <property type="match status" value="1"/>
</dbReference>
<dbReference type="SMART" id="SM00382">
    <property type="entry name" value="AAA"/>
    <property type="match status" value="1"/>
</dbReference>
<proteinExistence type="predicted"/>
<keyword evidence="5" id="KW-0804">Transcription</keyword>
<dbReference type="Gene3D" id="3.40.50.2300">
    <property type="match status" value="1"/>
</dbReference>
<dbReference type="RefSeq" id="WP_289270685.1">
    <property type="nucleotide sequence ID" value="NZ_OX365700.1"/>
</dbReference>
<name>A0AA86N2I2_9BACT</name>
<dbReference type="Gene3D" id="3.40.50.300">
    <property type="entry name" value="P-loop containing nucleotide triphosphate hydrolases"/>
    <property type="match status" value="1"/>
</dbReference>
<evidence type="ECO:0000256" key="3">
    <source>
        <dbReference type="ARBA" id="ARBA00023015"/>
    </source>
</evidence>
<keyword evidence="1" id="KW-0547">Nucleotide-binding</keyword>
<dbReference type="GO" id="GO:0006355">
    <property type="term" value="P:regulation of DNA-templated transcription"/>
    <property type="evidence" value="ECO:0007669"/>
    <property type="project" value="InterPro"/>
</dbReference>
<dbReference type="PANTHER" id="PTHR32071">
    <property type="entry name" value="TRANSCRIPTIONAL REGULATORY PROTEIN"/>
    <property type="match status" value="1"/>
</dbReference>
<keyword evidence="3" id="KW-0805">Transcription regulation</keyword>
<dbReference type="PROSITE" id="PS00688">
    <property type="entry name" value="SIGMA54_INTERACT_3"/>
    <property type="match status" value="1"/>
</dbReference>
<accession>A0AA86N2I2</accession>
<dbReference type="InterPro" id="IPR025944">
    <property type="entry name" value="Sigma_54_int_dom_CS"/>
</dbReference>